<reference evidence="3" key="3">
    <citation type="submission" date="2007-05" db="EMBL/GenBank/DDBJ databases">
        <title>Characterization of the Gene Cluster for Maduropeptin from Actinomadura madurae ATCC 39144 Establishes a Unifying Paradigm for Enediyne Biosynthesis.</title>
        <authorList>
            <person name="Van Lanen S.G."/>
            <person name="Oh T.-J."/>
            <person name="Liu W."/>
            <person name="Wendt-Pienkowski E."/>
            <person name="Shen B."/>
        </authorList>
    </citation>
    <scope>NUCLEOTIDE SEQUENCE</scope>
    <source>
        <strain evidence="3">ATCC 39144</strain>
    </source>
</reference>
<dbReference type="KEGG" id="ag:ABY66027"/>
<dbReference type="EMBL" id="AY271660">
    <property type="protein sequence ID" value="ABY66027.1"/>
    <property type="molecule type" value="Genomic_DNA"/>
</dbReference>
<keyword evidence="3" id="KW-0489">Methyltransferase</keyword>
<dbReference type="Pfam" id="PF08421">
    <property type="entry name" value="Methyltransf_13"/>
    <property type="match status" value="1"/>
</dbReference>
<dbReference type="InterPro" id="IPR029063">
    <property type="entry name" value="SAM-dependent_MTases_sf"/>
</dbReference>
<dbReference type="PANTHER" id="PTHR43861">
    <property type="entry name" value="TRANS-ACONITATE 2-METHYLTRANSFERASE-RELATED"/>
    <property type="match status" value="1"/>
</dbReference>
<feature type="domain" description="C-methyltransferase" evidence="2">
    <location>
        <begin position="244"/>
        <end position="401"/>
    </location>
</feature>
<dbReference type="Gene3D" id="6.10.250.3100">
    <property type="match status" value="1"/>
</dbReference>
<evidence type="ECO:0000259" key="1">
    <source>
        <dbReference type="Pfam" id="PF08421"/>
    </source>
</evidence>
<gene>
    <name evidence="3" type="primary">mdpA4</name>
</gene>
<dbReference type="CDD" id="cd02440">
    <property type="entry name" value="AdoMet_MTases"/>
    <property type="match status" value="1"/>
</dbReference>
<dbReference type="PANTHER" id="PTHR43861:SF5">
    <property type="entry name" value="BLL5978 PROTEIN"/>
    <property type="match status" value="1"/>
</dbReference>
<evidence type="ECO:0000313" key="3">
    <source>
        <dbReference type="EMBL" id="ABY66027.1"/>
    </source>
</evidence>
<name>B0BLL8_9ACTN</name>
<proteinExistence type="predicted"/>
<dbReference type="Gene3D" id="3.40.50.150">
    <property type="entry name" value="Vaccinia Virus protein VP39"/>
    <property type="match status" value="1"/>
</dbReference>
<dbReference type="Pfam" id="PF08484">
    <property type="entry name" value="Methyltransf_14"/>
    <property type="match status" value="1"/>
</dbReference>
<dbReference type="InterPro" id="IPR013630">
    <property type="entry name" value="Methyltransf_Zn-bd_dom_put"/>
</dbReference>
<feature type="domain" description="Methyltransferase putative zinc binding" evidence="1">
    <location>
        <begin position="5"/>
        <end position="61"/>
    </location>
</feature>
<evidence type="ECO:0000259" key="2">
    <source>
        <dbReference type="Pfam" id="PF08484"/>
    </source>
</evidence>
<dbReference type="GO" id="GO:0008168">
    <property type="term" value="F:methyltransferase activity"/>
    <property type="evidence" value="ECO:0007669"/>
    <property type="project" value="UniProtKB-KW"/>
</dbReference>
<dbReference type="Gene3D" id="6.20.50.110">
    <property type="entry name" value="Methyltransferase, zinc-binding domain"/>
    <property type="match status" value="1"/>
</dbReference>
<dbReference type="SUPFAM" id="SSF53335">
    <property type="entry name" value="S-adenosyl-L-methionine-dependent methyltransferases"/>
    <property type="match status" value="1"/>
</dbReference>
<dbReference type="InterPro" id="IPR013691">
    <property type="entry name" value="MeTrfase_14"/>
</dbReference>
<dbReference type="Gene3D" id="3.40.50.720">
    <property type="entry name" value="NAD(P)-binding Rossmann-like Domain"/>
    <property type="match status" value="1"/>
</dbReference>
<accession>B0BLL8</accession>
<dbReference type="GO" id="GO:0032259">
    <property type="term" value="P:methylation"/>
    <property type="evidence" value="ECO:0007669"/>
    <property type="project" value="UniProtKB-KW"/>
</dbReference>
<reference evidence="3" key="2">
    <citation type="journal article" date="2007" name="J. Am. Chem. Soc.">
        <title>Characterization of the maduropeptin biosynthetic gene cluster from Actinomadura madurae ATCC 39144 supporting a unifying paradigm for enediyne biosynthesis.</title>
        <authorList>
            <person name="Van Lanen S.G."/>
            <person name="Oh T.J."/>
            <person name="Liu W."/>
            <person name="Wendt-Pienkowski E."/>
            <person name="Shen B."/>
        </authorList>
    </citation>
    <scope>NUCLEOTIDE SEQUENCE</scope>
    <source>
        <strain evidence="3">ATCC 39144</strain>
    </source>
</reference>
<sequence length="406" mass="44314">MSDGCKICGGAVRQVLDLGRQPRANAFIPPEEAEREFTFRLALDMCDVCTMVQLHEVVPQEMRYHGSYRYHASGSAGHRKHFEGVARDLLRTELAGADPFIVEIGCNDGVMLSTVAESGVRHLGVDPSANVTALAAERGVRVRTAFFDEGLAEEIRAADGPADVLYGANTVCHIAHLESLFRGAVRLLKPDGIFVFEEPYLGTILDRTAFDQIYDEHCYYFTARSVQAAAELFGLELVDVAPTPLHGGEIRYTLSPAGARRPSPAVQRMLDAEAVRRLADPATLTQFAHTIAGVRDDLLGLLREITAAGHTVAGYGAPGKAATATAFFGIGPELVPFVSDSTPAKQGLLVPGSHIPVRPPEEFRRARPDYALLFAWNHADEIMAKEREFRNAGGRWIRYVPDVHVV</sequence>
<reference evidence="3" key="1">
    <citation type="journal article" date="2003" name="Proc. Natl. Acad. Sci. U.S.A.">
        <title>Rapid PCR amplification of minimal enediyne polyketide synthase cassettes leads to a predictive familial classification model.</title>
        <authorList>
            <person name="Liu W."/>
            <person name="Ahlert J."/>
            <person name="Gao Q."/>
            <person name="Wendt-Pienkowski E."/>
            <person name="Shen B."/>
            <person name="Thorson J.S."/>
        </authorList>
    </citation>
    <scope>NUCLEOTIDE SEQUENCE</scope>
    <source>
        <strain evidence="3">ATCC 39144</strain>
    </source>
</reference>
<dbReference type="Pfam" id="PF13489">
    <property type="entry name" value="Methyltransf_23"/>
    <property type="match status" value="1"/>
</dbReference>
<organism evidence="3">
    <name type="scientific">Actinomadura madurae</name>
    <dbReference type="NCBI Taxonomy" id="1993"/>
    <lineage>
        <taxon>Bacteria</taxon>
        <taxon>Bacillati</taxon>
        <taxon>Actinomycetota</taxon>
        <taxon>Actinomycetes</taxon>
        <taxon>Streptosporangiales</taxon>
        <taxon>Thermomonosporaceae</taxon>
        <taxon>Actinomadura</taxon>
    </lineage>
</organism>
<dbReference type="InterPro" id="IPR038576">
    <property type="entry name" value="Methyltransf_Zn-bd_dom_put_sf"/>
</dbReference>
<keyword evidence="3" id="KW-0808">Transferase</keyword>
<dbReference type="AlphaFoldDB" id="B0BLL8"/>
<protein>
    <submittedName>
        <fullName evidence="3">C-methyltransferase</fullName>
    </submittedName>
</protein>